<evidence type="ECO:0000313" key="2">
    <source>
        <dbReference type="EMBL" id="EKX39853.1"/>
    </source>
</evidence>
<dbReference type="EMBL" id="JH993036">
    <property type="protein sequence ID" value="EKX39853.1"/>
    <property type="molecule type" value="Genomic_DNA"/>
</dbReference>
<dbReference type="EnsemblProtists" id="EKX39853">
    <property type="protein sequence ID" value="EKX39853"/>
    <property type="gene ID" value="GUITHDRAFT_114103"/>
</dbReference>
<reference evidence="3" key="3">
    <citation type="submission" date="2015-06" db="UniProtKB">
        <authorList>
            <consortium name="EnsemblProtists"/>
        </authorList>
    </citation>
    <scope>IDENTIFICATION</scope>
</reference>
<keyword evidence="4" id="KW-1185">Reference proteome</keyword>
<dbReference type="RefSeq" id="XP_005826833.1">
    <property type="nucleotide sequence ID" value="XM_005826776.1"/>
</dbReference>
<dbReference type="Proteomes" id="UP000011087">
    <property type="component" value="Unassembled WGS sequence"/>
</dbReference>
<dbReference type="GeneID" id="17296569"/>
<dbReference type="AlphaFoldDB" id="L1IUF8"/>
<feature type="compositionally biased region" description="Polar residues" evidence="1">
    <location>
        <begin position="1"/>
        <end position="21"/>
    </location>
</feature>
<evidence type="ECO:0000256" key="1">
    <source>
        <dbReference type="SAM" id="MobiDB-lite"/>
    </source>
</evidence>
<dbReference type="KEGG" id="gtt:GUITHDRAFT_114103"/>
<protein>
    <submittedName>
        <fullName evidence="2 3">Uncharacterized protein</fullName>
    </submittedName>
</protein>
<reference evidence="4" key="2">
    <citation type="submission" date="2012-11" db="EMBL/GenBank/DDBJ databases">
        <authorList>
            <person name="Kuo A."/>
            <person name="Curtis B.A."/>
            <person name="Tanifuji G."/>
            <person name="Burki F."/>
            <person name="Gruber A."/>
            <person name="Irimia M."/>
            <person name="Maruyama S."/>
            <person name="Arias M.C."/>
            <person name="Ball S.G."/>
            <person name="Gile G.H."/>
            <person name="Hirakawa Y."/>
            <person name="Hopkins J.F."/>
            <person name="Rensing S.A."/>
            <person name="Schmutz J."/>
            <person name="Symeonidi A."/>
            <person name="Elias M."/>
            <person name="Eveleigh R.J."/>
            <person name="Herman E.K."/>
            <person name="Klute M.J."/>
            <person name="Nakayama T."/>
            <person name="Obornik M."/>
            <person name="Reyes-Prieto A."/>
            <person name="Armbrust E.V."/>
            <person name="Aves S.J."/>
            <person name="Beiko R.G."/>
            <person name="Coutinho P."/>
            <person name="Dacks J.B."/>
            <person name="Durnford D.G."/>
            <person name="Fast N.M."/>
            <person name="Green B.R."/>
            <person name="Grisdale C."/>
            <person name="Hempe F."/>
            <person name="Henrissat B."/>
            <person name="Hoppner M.P."/>
            <person name="Ishida K.-I."/>
            <person name="Kim E."/>
            <person name="Koreny L."/>
            <person name="Kroth P.G."/>
            <person name="Liu Y."/>
            <person name="Malik S.-B."/>
            <person name="Maier U.G."/>
            <person name="McRose D."/>
            <person name="Mock T."/>
            <person name="Neilson J.A."/>
            <person name="Onodera N.T."/>
            <person name="Poole A.M."/>
            <person name="Pritham E.J."/>
            <person name="Richards T.A."/>
            <person name="Rocap G."/>
            <person name="Roy S.W."/>
            <person name="Sarai C."/>
            <person name="Schaack S."/>
            <person name="Shirato S."/>
            <person name="Slamovits C.H."/>
            <person name="Spencer D.F."/>
            <person name="Suzuki S."/>
            <person name="Worden A.Z."/>
            <person name="Zauner S."/>
            <person name="Barry K."/>
            <person name="Bell C."/>
            <person name="Bharti A.K."/>
            <person name="Crow J.A."/>
            <person name="Grimwood J."/>
            <person name="Kramer R."/>
            <person name="Lindquist E."/>
            <person name="Lucas S."/>
            <person name="Salamov A."/>
            <person name="McFadden G.I."/>
            <person name="Lane C.E."/>
            <person name="Keeling P.J."/>
            <person name="Gray M.W."/>
            <person name="Grigoriev I.V."/>
            <person name="Archibald J.M."/>
        </authorList>
    </citation>
    <scope>NUCLEOTIDE SEQUENCE</scope>
    <source>
        <strain evidence="4">CCMP2712</strain>
    </source>
</reference>
<dbReference type="HOGENOM" id="CLU_2311540_0_0_1"/>
<accession>L1IUF8</accession>
<sequence>MPSEPMSPQRNGASKDATGNSAPGGISTAIPGMAETFQLIKDKVSAAGSGSILKRHSGAADIVFVRHGGGGRVVADESEESKQMPSKGNSCIIAAISTFM</sequence>
<evidence type="ECO:0000313" key="3">
    <source>
        <dbReference type="EnsemblProtists" id="EKX39853"/>
    </source>
</evidence>
<proteinExistence type="predicted"/>
<gene>
    <name evidence="2" type="ORF">GUITHDRAFT_114103</name>
</gene>
<dbReference type="PaxDb" id="55529-EKX39853"/>
<organism evidence="2">
    <name type="scientific">Guillardia theta (strain CCMP2712)</name>
    <name type="common">Cryptophyte</name>
    <dbReference type="NCBI Taxonomy" id="905079"/>
    <lineage>
        <taxon>Eukaryota</taxon>
        <taxon>Cryptophyceae</taxon>
        <taxon>Pyrenomonadales</taxon>
        <taxon>Geminigeraceae</taxon>
        <taxon>Guillardia</taxon>
    </lineage>
</organism>
<name>L1IUF8_GUITC</name>
<feature type="region of interest" description="Disordered" evidence="1">
    <location>
        <begin position="1"/>
        <end position="29"/>
    </location>
</feature>
<reference evidence="2 4" key="1">
    <citation type="journal article" date="2012" name="Nature">
        <title>Algal genomes reveal evolutionary mosaicism and the fate of nucleomorphs.</title>
        <authorList>
            <consortium name="DOE Joint Genome Institute"/>
            <person name="Curtis B.A."/>
            <person name="Tanifuji G."/>
            <person name="Burki F."/>
            <person name="Gruber A."/>
            <person name="Irimia M."/>
            <person name="Maruyama S."/>
            <person name="Arias M.C."/>
            <person name="Ball S.G."/>
            <person name="Gile G.H."/>
            <person name="Hirakawa Y."/>
            <person name="Hopkins J.F."/>
            <person name="Kuo A."/>
            <person name="Rensing S.A."/>
            <person name="Schmutz J."/>
            <person name="Symeonidi A."/>
            <person name="Elias M."/>
            <person name="Eveleigh R.J."/>
            <person name="Herman E.K."/>
            <person name="Klute M.J."/>
            <person name="Nakayama T."/>
            <person name="Obornik M."/>
            <person name="Reyes-Prieto A."/>
            <person name="Armbrust E.V."/>
            <person name="Aves S.J."/>
            <person name="Beiko R.G."/>
            <person name="Coutinho P."/>
            <person name="Dacks J.B."/>
            <person name="Durnford D.G."/>
            <person name="Fast N.M."/>
            <person name="Green B.R."/>
            <person name="Grisdale C.J."/>
            <person name="Hempel F."/>
            <person name="Henrissat B."/>
            <person name="Hoppner M.P."/>
            <person name="Ishida K."/>
            <person name="Kim E."/>
            <person name="Koreny L."/>
            <person name="Kroth P.G."/>
            <person name="Liu Y."/>
            <person name="Malik S.B."/>
            <person name="Maier U.G."/>
            <person name="McRose D."/>
            <person name="Mock T."/>
            <person name="Neilson J.A."/>
            <person name="Onodera N.T."/>
            <person name="Poole A.M."/>
            <person name="Pritham E.J."/>
            <person name="Richards T.A."/>
            <person name="Rocap G."/>
            <person name="Roy S.W."/>
            <person name="Sarai C."/>
            <person name="Schaack S."/>
            <person name="Shirato S."/>
            <person name="Slamovits C.H."/>
            <person name="Spencer D.F."/>
            <person name="Suzuki S."/>
            <person name="Worden A.Z."/>
            <person name="Zauner S."/>
            <person name="Barry K."/>
            <person name="Bell C."/>
            <person name="Bharti A.K."/>
            <person name="Crow J.A."/>
            <person name="Grimwood J."/>
            <person name="Kramer R."/>
            <person name="Lindquist E."/>
            <person name="Lucas S."/>
            <person name="Salamov A."/>
            <person name="McFadden G.I."/>
            <person name="Lane C.E."/>
            <person name="Keeling P.J."/>
            <person name="Gray M.W."/>
            <person name="Grigoriev I.V."/>
            <person name="Archibald J.M."/>
        </authorList>
    </citation>
    <scope>NUCLEOTIDE SEQUENCE</scope>
    <source>
        <strain evidence="2 4">CCMP2712</strain>
    </source>
</reference>
<evidence type="ECO:0000313" key="4">
    <source>
        <dbReference type="Proteomes" id="UP000011087"/>
    </source>
</evidence>